<dbReference type="Proteomes" id="UP000006034">
    <property type="component" value="Unassembled WGS sequence"/>
</dbReference>
<proteinExistence type="predicted"/>
<reference evidence="1 2" key="1">
    <citation type="submission" date="2010-10" db="EMBL/GenBank/DDBJ databases">
        <authorList>
            <consortium name="The Broad Institute Genome Sequencing Platform"/>
            <person name="Ward D."/>
            <person name="Earl A."/>
            <person name="Feldgarden M."/>
            <person name="Young S.K."/>
            <person name="Gargeya S."/>
            <person name="Zeng Q."/>
            <person name="Alvarado L."/>
            <person name="Berlin A."/>
            <person name="Bochicchio J."/>
            <person name="Chapman S.B."/>
            <person name="Chen Z."/>
            <person name="Freedman E."/>
            <person name="Gellesch M."/>
            <person name="Goldberg J."/>
            <person name="Griggs A."/>
            <person name="Gujja S."/>
            <person name="Heilman E."/>
            <person name="Heiman D."/>
            <person name="Howarth C."/>
            <person name="Mehta T."/>
            <person name="Neiman D."/>
            <person name="Pearson M."/>
            <person name="Roberts A."/>
            <person name="Saif S."/>
            <person name="Shea T."/>
            <person name="Shenoy N."/>
            <person name="Sisk P."/>
            <person name="Stolte C."/>
            <person name="Sykes S."/>
            <person name="White J."/>
            <person name="Yandava C."/>
            <person name="Allen-Vercoe E."/>
            <person name="Sibley C."/>
            <person name="Ambrose C.E."/>
            <person name="Strauss J."/>
            <person name="Daigneault M."/>
            <person name="Haas B."/>
            <person name="Nusbaum C."/>
            <person name="Birren B."/>
        </authorList>
    </citation>
    <scope>NUCLEOTIDE SEQUENCE [LARGE SCALE GENOMIC DNA]</scope>
    <source>
        <strain evidence="1 2">3_1_6</strain>
    </source>
</reference>
<gene>
    <name evidence="1" type="ORF">HMPREF0179_05257</name>
</gene>
<name>S2KSL3_BILW3</name>
<dbReference type="AlphaFoldDB" id="S2KSL3"/>
<protein>
    <submittedName>
        <fullName evidence="1">Uncharacterized protein</fullName>
    </submittedName>
</protein>
<evidence type="ECO:0000313" key="2">
    <source>
        <dbReference type="Proteomes" id="UP000006034"/>
    </source>
</evidence>
<accession>S2KSL3</accession>
<reference evidence="1 2" key="2">
    <citation type="submission" date="2013-04" db="EMBL/GenBank/DDBJ databases">
        <title>The Genome Sequence of Bilophila wadsworthia 3_1_6.</title>
        <authorList>
            <consortium name="The Broad Institute Genomics Platform"/>
            <person name="Earl A."/>
            <person name="Ward D."/>
            <person name="Feldgarden M."/>
            <person name="Gevers D."/>
            <person name="Sibley C."/>
            <person name="Strauss J."/>
            <person name="Allen-Vercoe E."/>
            <person name="Walker B."/>
            <person name="Young S."/>
            <person name="Zeng Q."/>
            <person name="Gargeya S."/>
            <person name="Fitzgerald M."/>
            <person name="Haas B."/>
            <person name="Abouelleil A."/>
            <person name="Allen A.W."/>
            <person name="Alvarado L."/>
            <person name="Arachchi H.M."/>
            <person name="Berlin A.M."/>
            <person name="Chapman S.B."/>
            <person name="Gainer-Dewar J."/>
            <person name="Goldberg J."/>
            <person name="Griggs A."/>
            <person name="Gujja S."/>
            <person name="Hansen M."/>
            <person name="Howarth C."/>
            <person name="Imamovic A."/>
            <person name="Ireland A."/>
            <person name="Larimer J."/>
            <person name="McCowan C."/>
            <person name="Murphy C."/>
            <person name="Pearson M."/>
            <person name="Poon T.W."/>
            <person name="Priest M."/>
            <person name="Roberts A."/>
            <person name="Saif S."/>
            <person name="Shea T."/>
            <person name="Sisk P."/>
            <person name="Sykes S."/>
            <person name="Wortman J."/>
            <person name="Nusbaum C."/>
            <person name="Birren B."/>
        </authorList>
    </citation>
    <scope>NUCLEOTIDE SEQUENCE [LARGE SCALE GENOMIC DNA]</scope>
    <source>
        <strain evidence="1 2">3_1_6</strain>
    </source>
</reference>
<evidence type="ECO:0000313" key="1">
    <source>
        <dbReference type="EMBL" id="EPC05735.1"/>
    </source>
</evidence>
<dbReference type="EMBL" id="ADCP02000002">
    <property type="protein sequence ID" value="EPC05735.1"/>
    <property type="molecule type" value="Genomic_DNA"/>
</dbReference>
<keyword evidence="2" id="KW-1185">Reference proteome</keyword>
<comment type="caution">
    <text evidence="1">The sequence shown here is derived from an EMBL/GenBank/DDBJ whole genome shotgun (WGS) entry which is preliminary data.</text>
</comment>
<sequence length="133" mass="13912">MDFTRGADLKDALVQHFHDRTLPAESGPQVELFRDGVGRSLHHAPRMQMIGFPGDGNIEDACKRAVFVADGGCGAAPDMMPGAIVLCADDGHGLPFDKASPDAVGAGYGFRGDLAGKHVGPVALTPQGVQYEP</sequence>
<dbReference type="HOGENOM" id="CLU_1902612_0_0_7"/>
<organism evidence="1 2">
    <name type="scientific">Bilophila wadsworthia (strain 3_1_6)</name>
    <dbReference type="NCBI Taxonomy" id="563192"/>
    <lineage>
        <taxon>Bacteria</taxon>
        <taxon>Pseudomonadati</taxon>
        <taxon>Thermodesulfobacteriota</taxon>
        <taxon>Desulfovibrionia</taxon>
        <taxon>Desulfovibrionales</taxon>
        <taxon>Desulfovibrionaceae</taxon>
        <taxon>Bilophila</taxon>
    </lineage>
</organism>